<dbReference type="PANTHER" id="PTHR43429:SF1">
    <property type="entry name" value="NAD(P)H SULFUR OXIDOREDUCTASE (COA-DEPENDENT)"/>
    <property type="match status" value="1"/>
</dbReference>
<keyword evidence="6" id="KW-0676">Redox-active center</keyword>
<dbReference type="InterPro" id="IPR050260">
    <property type="entry name" value="FAD-bd_OxRdtase"/>
</dbReference>
<reference evidence="9" key="1">
    <citation type="submission" date="2015-09" db="EMBL/GenBank/DDBJ databases">
        <authorList>
            <person name="Fill T.P."/>
            <person name="Baretta J.F."/>
            <person name="de Almeida L.G."/>
            <person name="Rocha M."/>
            <person name="de Souza D.H."/>
            <person name="Malavazi I."/>
            <person name="Cerdeira L.T."/>
            <person name="Hong H."/>
            <person name="Samborskyy M."/>
            <person name="de Vasconcelos A.T."/>
            <person name="Leadlay P."/>
            <person name="Rodrigues-Filho E."/>
        </authorList>
    </citation>
    <scope>NUCLEOTIDE SEQUENCE [LARGE SCALE GENOMIC DNA]</scope>
    <source>
        <strain evidence="9">LaBioMMi 136</strain>
    </source>
</reference>
<dbReference type="SUPFAM" id="SSF55424">
    <property type="entry name" value="FAD/NAD-linked reductases, dimerisation (C-terminal) domain"/>
    <property type="match status" value="1"/>
</dbReference>
<name>A0A1S9RTT7_PENBI</name>
<evidence type="ECO:0000256" key="4">
    <source>
        <dbReference type="ARBA" id="ARBA00022827"/>
    </source>
</evidence>
<evidence type="ECO:0000313" key="9">
    <source>
        <dbReference type="Proteomes" id="UP000190744"/>
    </source>
</evidence>
<dbReference type="PROSITE" id="PS50206">
    <property type="entry name" value="RHODANESE_3"/>
    <property type="match status" value="1"/>
</dbReference>
<dbReference type="Pfam" id="PF07992">
    <property type="entry name" value="Pyr_redox_2"/>
    <property type="match status" value="1"/>
</dbReference>
<dbReference type="Pfam" id="PF02852">
    <property type="entry name" value="Pyr_redox_dim"/>
    <property type="match status" value="1"/>
</dbReference>
<gene>
    <name evidence="8" type="ORF">PEBR_09804</name>
</gene>
<dbReference type="Gene3D" id="3.50.50.60">
    <property type="entry name" value="FAD/NAD(P)-binding domain"/>
    <property type="match status" value="2"/>
</dbReference>
<dbReference type="PRINTS" id="PR00368">
    <property type="entry name" value="FADPNR"/>
</dbReference>
<protein>
    <submittedName>
        <fullName evidence="8">Pyridine nucleotide-disulfide oxidoreductase</fullName>
    </submittedName>
</protein>
<evidence type="ECO:0000256" key="5">
    <source>
        <dbReference type="ARBA" id="ARBA00023002"/>
    </source>
</evidence>
<keyword evidence="5" id="KW-0560">Oxidoreductase</keyword>
<comment type="caution">
    <text evidence="8">The sequence shown here is derived from an EMBL/GenBank/DDBJ whole genome shotgun (WGS) entry which is preliminary data.</text>
</comment>
<evidence type="ECO:0000256" key="1">
    <source>
        <dbReference type="ARBA" id="ARBA00001974"/>
    </source>
</evidence>
<evidence type="ECO:0000313" key="8">
    <source>
        <dbReference type="EMBL" id="OOQ88912.1"/>
    </source>
</evidence>
<dbReference type="InterPro" id="IPR016156">
    <property type="entry name" value="FAD/NAD-linked_Rdtase_dimer_sf"/>
</dbReference>
<keyword evidence="4" id="KW-0274">FAD</keyword>
<dbReference type="InterPro" id="IPR001763">
    <property type="entry name" value="Rhodanese-like_dom"/>
</dbReference>
<dbReference type="SMART" id="SM00450">
    <property type="entry name" value="RHOD"/>
    <property type="match status" value="1"/>
</dbReference>
<dbReference type="InterPro" id="IPR036873">
    <property type="entry name" value="Rhodanese-like_dom_sf"/>
</dbReference>
<dbReference type="AlphaFoldDB" id="A0A1S9RTT7"/>
<accession>A0A1S9RTT7</accession>
<dbReference type="InterPro" id="IPR004099">
    <property type="entry name" value="Pyr_nucl-diS_OxRdtase_dimer"/>
</dbReference>
<evidence type="ECO:0000259" key="7">
    <source>
        <dbReference type="PROSITE" id="PS50206"/>
    </source>
</evidence>
<dbReference type="InterPro" id="IPR036188">
    <property type="entry name" value="FAD/NAD-bd_sf"/>
</dbReference>
<dbReference type="SUPFAM" id="SSF52821">
    <property type="entry name" value="Rhodanese/Cell cycle control phosphatase"/>
    <property type="match status" value="1"/>
</dbReference>
<dbReference type="GO" id="GO:0016491">
    <property type="term" value="F:oxidoreductase activity"/>
    <property type="evidence" value="ECO:0007669"/>
    <property type="project" value="UniProtKB-KW"/>
</dbReference>
<dbReference type="PANTHER" id="PTHR43429">
    <property type="entry name" value="PYRIDINE NUCLEOTIDE-DISULFIDE OXIDOREDUCTASE DOMAIN-CONTAINING"/>
    <property type="match status" value="1"/>
</dbReference>
<dbReference type="PRINTS" id="PR00411">
    <property type="entry name" value="PNDRDTASEI"/>
</dbReference>
<dbReference type="SUPFAM" id="SSF51905">
    <property type="entry name" value="FAD/NAD(P)-binding domain"/>
    <property type="match status" value="1"/>
</dbReference>
<dbReference type="Gene3D" id="3.40.250.10">
    <property type="entry name" value="Rhodanese-like domain"/>
    <property type="match status" value="1"/>
</dbReference>
<organism evidence="8 9">
    <name type="scientific">Penicillium brasilianum</name>
    <dbReference type="NCBI Taxonomy" id="104259"/>
    <lineage>
        <taxon>Eukaryota</taxon>
        <taxon>Fungi</taxon>
        <taxon>Dikarya</taxon>
        <taxon>Ascomycota</taxon>
        <taxon>Pezizomycotina</taxon>
        <taxon>Eurotiomycetes</taxon>
        <taxon>Eurotiomycetidae</taxon>
        <taxon>Eurotiales</taxon>
        <taxon>Aspergillaceae</taxon>
        <taxon>Penicillium</taxon>
    </lineage>
</organism>
<evidence type="ECO:0000256" key="3">
    <source>
        <dbReference type="ARBA" id="ARBA00022630"/>
    </source>
</evidence>
<evidence type="ECO:0000256" key="6">
    <source>
        <dbReference type="ARBA" id="ARBA00023284"/>
    </source>
</evidence>
<dbReference type="Proteomes" id="UP000190744">
    <property type="component" value="Unassembled WGS sequence"/>
</dbReference>
<proteinExistence type="inferred from homology"/>
<keyword evidence="3" id="KW-0285">Flavoprotein</keyword>
<comment type="cofactor">
    <cofactor evidence="1">
        <name>FAD</name>
        <dbReference type="ChEBI" id="CHEBI:57692"/>
    </cofactor>
</comment>
<evidence type="ECO:0000256" key="2">
    <source>
        <dbReference type="ARBA" id="ARBA00009130"/>
    </source>
</evidence>
<dbReference type="Pfam" id="PF00581">
    <property type="entry name" value="Rhodanese"/>
    <property type="match status" value="1"/>
</dbReference>
<dbReference type="EMBL" id="LJBN01000116">
    <property type="protein sequence ID" value="OOQ88912.1"/>
    <property type="molecule type" value="Genomic_DNA"/>
</dbReference>
<feature type="domain" description="Rhodanese" evidence="7">
    <location>
        <begin position="465"/>
        <end position="551"/>
    </location>
</feature>
<comment type="similarity">
    <text evidence="2">Belongs to the class-III pyridine nucleotide-disulfide oxidoreductase family.</text>
</comment>
<sequence>MPMKIVIIGVATGGMSAALRARRLDEDASITIVVRGNCQSFASSGIPSSVGGVFETDTFLVRQSAAGLKERFNIDVREQTELVNISKLQHSILIKDSNTNEANWLSYDKLILAQGAHPTPPRVPGIERANVLSFQTMLDLHKIKHYVSNHPCRSAVVLGGGYVALKAVESMHNFGLRVSIVHSGNCLAQDFDPDIAKIIKSELVKNHVQLHCNANIQHIGEGVVEDGCVVTLANESTIPADVVIIATDLQPCTDIATESGLACRDGVLVNEFMQTDDPDIYAVGDMAETTNLISPVSKVLPLGGTANLQGRLAADHIMQRASPYRGHVGIYSCKVFNLTAAIVGPSVEKLREAGYHPQFVTVHVPDYAGYYPSTHQMTMRLAFQPATGRLFGAQILGRKGVDQRIDVLSVALQSGMTAFDLKYFELSYTSEYGSAKDPVNVLGMVADNLLRGDLHLVTADELEGRLDDWQIIDVRSPENFTQGHIPSAVNIPIDTLRNRLASIHKQRPVVVYSRVGYHGYLAYRTLVQLGYKAFNLDGGLKLLLEGGSRIELSSGN</sequence>
<dbReference type="InterPro" id="IPR023753">
    <property type="entry name" value="FAD/NAD-binding_dom"/>
</dbReference>